<evidence type="ECO:0000256" key="6">
    <source>
        <dbReference type="ARBA" id="ARBA00023163"/>
    </source>
</evidence>
<evidence type="ECO:0000256" key="1">
    <source>
        <dbReference type="ARBA" id="ARBA00008213"/>
    </source>
</evidence>
<dbReference type="GO" id="GO:0070063">
    <property type="term" value="F:RNA polymerase binding"/>
    <property type="evidence" value="ECO:0007669"/>
    <property type="project" value="InterPro"/>
</dbReference>
<evidence type="ECO:0000259" key="12">
    <source>
        <dbReference type="Pfam" id="PF03449"/>
    </source>
</evidence>
<evidence type="ECO:0000256" key="3">
    <source>
        <dbReference type="ARBA" id="ARBA00023015"/>
    </source>
</evidence>
<keyword evidence="5 9" id="KW-0238">DNA-binding</keyword>
<dbReference type="AlphaFoldDB" id="A0A7X2P820"/>
<dbReference type="PIRSF" id="PIRSF006092">
    <property type="entry name" value="GreA_GreB"/>
    <property type="match status" value="1"/>
</dbReference>
<dbReference type="RefSeq" id="WP_154457880.1">
    <property type="nucleotide sequence ID" value="NZ_VUMV01000004.1"/>
</dbReference>
<keyword evidence="13" id="KW-0648">Protein biosynthesis</keyword>
<evidence type="ECO:0000313" key="13">
    <source>
        <dbReference type="EMBL" id="MST81964.1"/>
    </source>
</evidence>
<accession>A0A7X2P820</accession>
<evidence type="ECO:0000256" key="8">
    <source>
        <dbReference type="ARBA" id="ARBA00030776"/>
    </source>
</evidence>
<evidence type="ECO:0000259" key="11">
    <source>
        <dbReference type="Pfam" id="PF01272"/>
    </source>
</evidence>
<organism evidence="13 14">
    <name type="scientific">Bilifractor porci</name>
    <dbReference type="NCBI Taxonomy" id="2606636"/>
    <lineage>
        <taxon>Bacteria</taxon>
        <taxon>Bacillati</taxon>
        <taxon>Bacillota</taxon>
        <taxon>Clostridia</taxon>
        <taxon>Lachnospirales</taxon>
        <taxon>Lachnospiraceae</taxon>
        <taxon>Bilifractor</taxon>
    </lineage>
</organism>
<dbReference type="PANTHER" id="PTHR30437:SF4">
    <property type="entry name" value="TRANSCRIPTION ELONGATION FACTOR GREA"/>
    <property type="match status" value="1"/>
</dbReference>
<dbReference type="InterPro" id="IPR036805">
    <property type="entry name" value="Tscrpt_elong_fac_GreA/B_N_sf"/>
</dbReference>
<dbReference type="NCBIfam" id="TIGR01462">
    <property type="entry name" value="greA"/>
    <property type="match status" value="1"/>
</dbReference>
<evidence type="ECO:0000256" key="9">
    <source>
        <dbReference type="HAMAP-Rule" id="MF_00105"/>
    </source>
</evidence>
<dbReference type="GO" id="GO:0032784">
    <property type="term" value="P:regulation of DNA-templated transcription elongation"/>
    <property type="evidence" value="ECO:0007669"/>
    <property type="project" value="UniProtKB-UniRule"/>
</dbReference>
<keyword evidence="4" id="KW-0175">Coiled coil</keyword>
<keyword evidence="3 9" id="KW-0805">Transcription regulation</keyword>
<evidence type="ECO:0000256" key="2">
    <source>
        <dbReference type="ARBA" id="ARBA00013729"/>
    </source>
</evidence>
<comment type="caution">
    <text evidence="13">The sequence shown here is derived from an EMBL/GenBank/DDBJ whole genome shotgun (WGS) entry which is preliminary data.</text>
</comment>
<name>A0A7X2P820_9FIRM</name>
<reference evidence="13 14" key="1">
    <citation type="submission" date="2019-08" db="EMBL/GenBank/DDBJ databases">
        <title>In-depth cultivation of the pig gut microbiome towards novel bacterial diversity and tailored functional studies.</title>
        <authorList>
            <person name="Wylensek D."/>
            <person name="Hitch T.C.A."/>
            <person name="Clavel T."/>
        </authorList>
    </citation>
    <scope>NUCLEOTIDE SEQUENCE [LARGE SCALE GENOMIC DNA]</scope>
    <source>
        <strain evidence="13 14">Oil+RF-744-WCA-WT-13</strain>
    </source>
</reference>
<evidence type="ECO:0000256" key="7">
    <source>
        <dbReference type="ARBA" id="ARBA00024916"/>
    </source>
</evidence>
<dbReference type="Proteomes" id="UP000466864">
    <property type="component" value="Unassembled WGS sequence"/>
</dbReference>
<dbReference type="FunFam" id="1.10.287.180:FF:000001">
    <property type="entry name" value="Transcription elongation factor GreA"/>
    <property type="match status" value="1"/>
</dbReference>
<dbReference type="EMBL" id="VUMV01000004">
    <property type="protein sequence ID" value="MST81964.1"/>
    <property type="molecule type" value="Genomic_DNA"/>
</dbReference>
<evidence type="ECO:0000256" key="5">
    <source>
        <dbReference type="ARBA" id="ARBA00023125"/>
    </source>
</evidence>
<comment type="function">
    <text evidence="7 9 10">Necessary for efficient RNA polymerase transcription elongation past template-encoded arresting sites. The arresting sites in DNA have the property of trapping a certain fraction of elongating RNA polymerases that pass through, resulting in locked ternary complexes. Cleavage of the nascent transcript by cleavage factors such as GreA or GreB allows the resumption of elongation from the new 3'terminus. GreA releases sequences of 2 to 3 nucleotides.</text>
</comment>
<dbReference type="GO" id="GO:0003746">
    <property type="term" value="F:translation elongation factor activity"/>
    <property type="evidence" value="ECO:0007669"/>
    <property type="project" value="UniProtKB-KW"/>
</dbReference>
<dbReference type="InterPro" id="IPR028624">
    <property type="entry name" value="Tscrpt_elong_fac_GreA/B"/>
</dbReference>
<dbReference type="SUPFAM" id="SSF54534">
    <property type="entry name" value="FKBP-like"/>
    <property type="match status" value="1"/>
</dbReference>
<evidence type="ECO:0000256" key="4">
    <source>
        <dbReference type="ARBA" id="ARBA00023054"/>
    </source>
</evidence>
<dbReference type="InterPro" id="IPR036953">
    <property type="entry name" value="GreA/GreB_C_sf"/>
</dbReference>
<keyword evidence="13" id="KW-0251">Elongation factor</keyword>
<protein>
    <recommendedName>
        <fullName evidence="2 9">Transcription elongation factor GreA</fullName>
    </recommendedName>
    <alternativeName>
        <fullName evidence="8 9">Transcript cleavage factor GreA</fullName>
    </alternativeName>
</protein>
<keyword evidence="14" id="KW-1185">Reference proteome</keyword>
<dbReference type="InterPro" id="IPR006359">
    <property type="entry name" value="Tscrpt_elong_fac_GreA"/>
</dbReference>
<dbReference type="Gene3D" id="1.10.287.180">
    <property type="entry name" value="Transcription elongation factor, GreA/GreB, N-terminal domain"/>
    <property type="match status" value="1"/>
</dbReference>
<dbReference type="Gene3D" id="3.10.50.30">
    <property type="entry name" value="Transcription elongation factor, GreA/GreB, C-terminal domain"/>
    <property type="match status" value="1"/>
</dbReference>
<gene>
    <name evidence="9" type="primary">greA</name>
    <name evidence="13" type="ORF">FYJ60_06505</name>
</gene>
<comment type="similarity">
    <text evidence="1 9 10">Belongs to the GreA/GreB family.</text>
</comment>
<keyword evidence="6 9" id="KW-0804">Transcription</keyword>
<dbReference type="GO" id="GO:0006354">
    <property type="term" value="P:DNA-templated transcription elongation"/>
    <property type="evidence" value="ECO:0007669"/>
    <property type="project" value="TreeGrafter"/>
</dbReference>
<sequence length="166" mass="18812">MHDRLTKQDIEKMQEEIDHRKTVVRPQILKEVQEARAQGDLSENFEYHAARKAKGENDSRIRYLENMIKTAVLVTDNSEDDQVGMDKQVTVYFPDDDETDVFKIVTTVRGNSLKGYITPESPLGRAVMGHRAGETVHVQVNDSVGYDVEIKKVEAGTEDGDSIRSF</sequence>
<dbReference type="Pfam" id="PF03449">
    <property type="entry name" value="GreA_GreB_N"/>
    <property type="match status" value="1"/>
</dbReference>
<dbReference type="InterPro" id="IPR023459">
    <property type="entry name" value="Tscrpt_elong_fac_GreA/B_fam"/>
</dbReference>
<dbReference type="GO" id="GO:0003677">
    <property type="term" value="F:DNA binding"/>
    <property type="evidence" value="ECO:0007669"/>
    <property type="project" value="UniProtKB-UniRule"/>
</dbReference>
<dbReference type="Pfam" id="PF01272">
    <property type="entry name" value="GreA_GreB"/>
    <property type="match status" value="1"/>
</dbReference>
<dbReference type="InterPro" id="IPR001437">
    <property type="entry name" value="Tscrpt_elong_fac_GreA/B_C"/>
</dbReference>
<feature type="domain" description="Transcription elongation factor GreA/GreB C-terminal" evidence="11">
    <location>
        <begin position="80"/>
        <end position="154"/>
    </location>
</feature>
<proteinExistence type="inferred from homology"/>
<evidence type="ECO:0000313" key="14">
    <source>
        <dbReference type="Proteomes" id="UP000466864"/>
    </source>
</evidence>
<dbReference type="HAMAP" id="MF_00105">
    <property type="entry name" value="GreA_GreB"/>
    <property type="match status" value="1"/>
</dbReference>
<dbReference type="SUPFAM" id="SSF46557">
    <property type="entry name" value="GreA transcript cleavage protein, N-terminal domain"/>
    <property type="match status" value="1"/>
</dbReference>
<evidence type="ECO:0000256" key="10">
    <source>
        <dbReference type="RuleBase" id="RU000556"/>
    </source>
</evidence>
<dbReference type="PANTHER" id="PTHR30437">
    <property type="entry name" value="TRANSCRIPTION ELONGATION FACTOR GREA"/>
    <property type="match status" value="1"/>
</dbReference>
<feature type="domain" description="Transcription elongation factor GreA/GreB N-terminal" evidence="12">
    <location>
        <begin position="5"/>
        <end position="72"/>
    </location>
</feature>
<dbReference type="InterPro" id="IPR022691">
    <property type="entry name" value="Tscrpt_elong_fac_GreA/B_N"/>
</dbReference>